<accession>A0ABP5KA64</accession>
<name>A0ABP5KA64_9ACTN</name>
<comment type="caution">
    <text evidence="1">The sequence shown here is derived from an EMBL/GenBank/DDBJ whole genome shotgun (WGS) entry which is preliminary data.</text>
</comment>
<protein>
    <recommendedName>
        <fullName evidence="3">Tetratricopeptide repeat protein</fullName>
    </recommendedName>
</protein>
<reference evidence="2" key="1">
    <citation type="journal article" date="2019" name="Int. J. Syst. Evol. Microbiol.">
        <title>The Global Catalogue of Microorganisms (GCM) 10K type strain sequencing project: providing services to taxonomists for standard genome sequencing and annotation.</title>
        <authorList>
            <consortium name="The Broad Institute Genomics Platform"/>
            <consortium name="The Broad Institute Genome Sequencing Center for Infectious Disease"/>
            <person name="Wu L."/>
            <person name="Ma J."/>
        </authorList>
    </citation>
    <scope>NUCLEOTIDE SEQUENCE [LARGE SCALE GENOMIC DNA]</scope>
    <source>
        <strain evidence="2">JCM 15481</strain>
    </source>
</reference>
<dbReference type="RefSeq" id="WP_344290940.1">
    <property type="nucleotide sequence ID" value="NZ_BAAAPF010000110.1"/>
</dbReference>
<dbReference type="Proteomes" id="UP001500443">
    <property type="component" value="Unassembled WGS sequence"/>
</dbReference>
<sequence length="101" mass="10935">MNLNQPRTALTHYESIPAAHRAEGYNTQAYPRAAALRHARTAEAHIAVGDLDGALENAHQAIDHLGGVTSVRGTSTLTELRTRLDAHRSTPAVRDFLARTA</sequence>
<organism evidence="1 2">
    <name type="scientific">Streptomyces synnematoformans</name>
    <dbReference type="NCBI Taxonomy" id="415721"/>
    <lineage>
        <taxon>Bacteria</taxon>
        <taxon>Bacillati</taxon>
        <taxon>Actinomycetota</taxon>
        <taxon>Actinomycetes</taxon>
        <taxon>Kitasatosporales</taxon>
        <taxon>Streptomycetaceae</taxon>
        <taxon>Streptomyces</taxon>
    </lineage>
</organism>
<evidence type="ECO:0000313" key="2">
    <source>
        <dbReference type="Proteomes" id="UP001500443"/>
    </source>
</evidence>
<gene>
    <name evidence="1" type="ORF">GCM10009802_35060</name>
</gene>
<evidence type="ECO:0000313" key="1">
    <source>
        <dbReference type="EMBL" id="GAA2128032.1"/>
    </source>
</evidence>
<proteinExistence type="predicted"/>
<keyword evidence="2" id="KW-1185">Reference proteome</keyword>
<dbReference type="EMBL" id="BAAAPF010000110">
    <property type="protein sequence ID" value="GAA2128032.1"/>
    <property type="molecule type" value="Genomic_DNA"/>
</dbReference>
<evidence type="ECO:0008006" key="3">
    <source>
        <dbReference type="Google" id="ProtNLM"/>
    </source>
</evidence>